<protein>
    <recommendedName>
        <fullName evidence="3">Vacuolar protein sorting-associated protein 62</fullName>
    </recommendedName>
</protein>
<dbReference type="PANTHER" id="PTHR48174">
    <property type="entry name" value="DUF946 FAMILY PROTEIN"/>
    <property type="match status" value="1"/>
</dbReference>
<sequence>MMDVPVFAKKHAPLFYLHSTDKYHPTDLSTFLQHVRPQIDFEDVKPSQPALTLADLDQWNTRGDSNGENVYLTSIENVAEEPEWLRGGTGVDNADGVQSYRPGAIIVVERGGNFVDVFYFMFWAFNHGGKVFSQAFGNHVGDWEHVMIRFWNGTPTKVWLSQHGHGEAYTFEALEKNAGRQRPVLYVAKGSHAIYPKKGDSDHVAPNMTTTLPFLLVDQCSDGLLIDPLKVSYPYSYTPVAVRKDSAQSSRAFRKWCKSRTLPVQEESPSGIFRAIQSWAPRPGWLKFNGHWGDQEYDVDDPRHQNLPQYRKHGDGPKGPLFNHIDGKPELGEWLEQWLRKLFSGKKKMKVQGNPQRIYVDGTPARPKEQASVQASGDTFVNTWGG</sequence>
<organism evidence="1 2">
    <name type="scientific">Curvularia kusanoi</name>
    <name type="common">Cochliobolus kusanoi</name>
    <dbReference type="NCBI Taxonomy" id="90978"/>
    <lineage>
        <taxon>Eukaryota</taxon>
        <taxon>Fungi</taxon>
        <taxon>Dikarya</taxon>
        <taxon>Ascomycota</taxon>
        <taxon>Pezizomycotina</taxon>
        <taxon>Dothideomycetes</taxon>
        <taxon>Pleosporomycetidae</taxon>
        <taxon>Pleosporales</taxon>
        <taxon>Pleosporineae</taxon>
        <taxon>Pleosporaceae</taxon>
        <taxon>Curvularia</taxon>
    </lineage>
</organism>
<dbReference type="InterPro" id="IPR009291">
    <property type="entry name" value="Vps62"/>
</dbReference>
<dbReference type="AlphaFoldDB" id="A0A9P4TK51"/>
<comment type="caution">
    <text evidence="1">The sequence shown here is derived from an EMBL/GenBank/DDBJ whole genome shotgun (WGS) entry which is preliminary data.</text>
</comment>
<evidence type="ECO:0000313" key="2">
    <source>
        <dbReference type="Proteomes" id="UP000801428"/>
    </source>
</evidence>
<evidence type="ECO:0000313" key="1">
    <source>
        <dbReference type="EMBL" id="KAF3007515.1"/>
    </source>
</evidence>
<gene>
    <name evidence="1" type="ORF">E8E13_005783</name>
</gene>
<reference evidence="1" key="1">
    <citation type="submission" date="2019-04" db="EMBL/GenBank/DDBJ databases">
        <title>Sequencing of skin fungus with MAO and IRED activity.</title>
        <authorList>
            <person name="Marsaioli A.J."/>
            <person name="Bonatto J.M.C."/>
            <person name="Reis Junior O."/>
        </authorList>
    </citation>
    <scope>NUCLEOTIDE SEQUENCE</scope>
    <source>
        <strain evidence="1">30M1</strain>
    </source>
</reference>
<dbReference type="Proteomes" id="UP000801428">
    <property type="component" value="Unassembled WGS sequence"/>
</dbReference>
<dbReference type="OrthoDB" id="188042at2759"/>
<proteinExistence type="predicted"/>
<evidence type="ECO:0008006" key="3">
    <source>
        <dbReference type="Google" id="ProtNLM"/>
    </source>
</evidence>
<dbReference type="Pfam" id="PF06101">
    <property type="entry name" value="Vps62"/>
    <property type="match status" value="1"/>
</dbReference>
<accession>A0A9P4TK51</accession>
<keyword evidence="2" id="KW-1185">Reference proteome</keyword>
<dbReference type="PANTHER" id="PTHR48174:SF5">
    <property type="entry name" value="VACUOLAR PROTEIN SORTING-ASSOCIATED PROTEIN 62"/>
    <property type="match status" value="1"/>
</dbReference>
<dbReference type="EMBL" id="SWKU01000004">
    <property type="protein sequence ID" value="KAF3007515.1"/>
    <property type="molecule type" value="Genomic_DNA"/>
</dbReference>
<name>A0A9P4TK51_CURKU</name>